<sequence length="163" mass="18034">MARILVAVQAVGAYGERLSQWIDVDDADAMRRKIAEVLRGLPGVQGWCVLAYDGMPDLGPYPDIGELLAYLDAVDDYGEPFEKLWADRRFDGVLQAADMFADTYQGTYPDAAAWARHYLALTGRLLQICPDFDFDAHGREAAAMGDVRFIAATDGGVHVFWND</sequence>
<reference evidence="1 2" key="1">
    <citation type="submission" date="2019-10" db="EMBL/GenBank/DDBJ databases">
        <title>Lysobacter alkalisoli sp. nov., isolated from saline-alkaline soil.</title>
        <authorList>
            <person name="Sun J.-Q."/>
        </authorList>
    </citation>
    <scope>NUCLEOTIDE SEQUENCE [LARGE SCALE GENOMIC DNA]</scope>
    <source>
        <strain evidence="1 2">KCTC 42381</strain>
    </source>
</reference>
<proteinExistence type="predicted"/>
<accession>A0A508A7I5</accession>
<dbReference type="InterPro" id="IPR009899">
    <property type="entry name" value="ArdA"/>
</dbReference>
<protein>
    <submittedName>
        <fullName evidence="1">Uncharacterized protein</fullName>
    </submittedName>
</protein>
<dbReference type="RefSeq" id="WP_141482842.1">
    <property type="nucleotide sequence ID" value="NZ_VICD02000242.1"/>
</dbReference>
<name>A0A508A7I5_9GAMM</name>
<organism evidence="1 2">
    <name type="scientific">Marilutibacter maris</name>
    <dbReference type="NCBI Taxonomy" id="1605891"/>
    <lineage>
        <taxon>Bacteria</taxon>
        <taxon>Pseudomonadati</taxon>
        <taxon>Pseudomonadota</taxon>
        <taxon>Gammaproteobacteria</taxon>
        <taxon>Lysobacterales</taxon>
        <taxon>Lysobacteraceae</taxon>
        <taxon>Marilutibacter</taxon>
    </lineage>
</organism>
<dbReference type="Proteomes" id="UP000320431">
    <property type="component" value="Unassembled WGS sequence"/>
</dbReference>
<evidence type="ECO:0000313" key="1">
    <source>
        <dbReference type="EMBL" id="KAB8173387.1"/>
    </source>
</evidence>
<comment type="caution">
    <text evidence="1">The sequence shown here is derived from an EMBL/GenBank/DDBJ whole genome shotgun (WGS) entry which is preliminary data.</text>
</comment>
<evidence type="ECO:0000313" key="2">
    <source>
        <dbReference type="Proteomes" id="UP000320431"/>
    </source>
</evidence>
<dbReference type="EMBL" id="VICD02000242">
    <property type="protein sequence ID" value="KAB8173387.1"/>
    <property type="molecule type" value="Genomic_DNA"/>
</dbReference>
<dbReference type="AlphaFoldDB" id="A0A508A7I5"/>
<gene>
    <name evidence="1" type="ORF">FKV24_014180</name>
</gene>
<dbReference type="Pfam" id="PF07275">
    <property type="entry name" value="ArdA"/>
    <property type="match status" value="1"/>
</dbReference>